<accession>A0A2P6NE58</accession>
<protein>
    <submittedName>
        <fullName evidence="3">Uncharacterized protein</fullName>
    </submittedName>
</protein>
<dbReference type="Proteomes" id="UP000241769">
    <property type="component" value="Unassembled WGS sequence"/>
</dbReference>
<reference evidence="3 4" key="1">
    <citation type="journal article" date="2018" name="Genome Biol. Evol.">
        <title>Multiple Roots of Fruiting Body Formation in Amoebozoa.</title>
        <authorList>
            <person name="Hillmann F."/>
            <person name="Forbes G."/>
            <person name="Novohradska S."/>
            <person name="Ferling I."/>
            <person name="Riege K."/>
            <person name="Groth M."/>
            <person name="Westermann M."/>
            <person name="Marz M."/>
            <person name="Spaller T."/>
            <person name="Winckler T."/>
            <person name="Schaap P."/>
            <person name="Glockner G."/>
        </authorList>
    </citation>
    <scope>NUCLEOTIDE SEQUENCE [LARGE SCALE GENOMIC DNA]</scope>
    <source>
        <strain evidence="3 4">Jena</strain>
    </source>
</reference>
<evidence type="ECO:0000256" key="2">
    <source>
        <dbReference type="SAM" id="Phobius"/>
    </source>
</evidence>
<gene>
    <name evidence="3" type="ORF">PROFUN_06259</name>
</gene>
<name>A0A2P6NE58_9EUKA</name>
<feature type="transmembrane region" description="Helical" evidence="2">
    <location>
        <begin position="24"/>
        <end position="44"/>
    </location>
</feature>
<evidence type="ECO:0000256" key="1">
    <source>
        <dbReference type="SAM" id="MobiDB-lite"/>
    </source>
</evidence>
<keyword evidence="2" id="KW-1133">Transmembrane helix</keyword>
<keyword evidence="2" id="KW-0472">Membrane</keyword>
<dbReference type="EMBL" id="MDYQ01000107">
    <property type="protein sequence ID" value="PRP82247.1"/>
    <property type="molecule type" value="Genomic_DNA"/>
</dbReference>
<proteinExistence type="predicted"/>
<dbReference type="AlphaFoldDB" id="A0A2P6NE58"/>
<organism evidence="3 4">
    <name type="scientific">Planoprotostelium fungivorum</name>
    <dbReference type="NCBI Taxonomy" id="1890364"/>
    <lineage>
        <taxon>Eukaryota</taxon>
        <taxon>Amoebozoa</taxon>
        <taxon>Evosea</taxon>
        <taxon>Variosea</taxon>
        <taxon>Cavosteliida</taxon>
        <taxon>Cavosteliaceae</taxon>
        <taxon>Planoprotostelium</taxon>
    </lineage>
</organism>
<keyword evidence="4" id="KW-1185">Reference proteome</keyword>
<feature type="compositionally biased region" description="Basic and acidic residues" evidence="1">
    <location>
        <begin position="63"/>
        <end position="73"/>
    </location>
</feature>
<comment type="caution">
    <text evidence="3">The sequence shown here is derived from an EMBL/GenBank/DDBJ whole genome shotgun (WGS) entry which is preliminary data.</text>
</comment>
<evidence type="ECO:0000313" key="3">
    <source>
        <dbReference type="EMBL" id="PRP82247.1"/>
    </source>
</evidence>
<evidence type="ECO:0000313" key="4">
    <source>
        <dbReference type="Proteomes" id="UP000241769"/>
    </source>
</evidence>
<keyword evidence="2" id="KW-0812">Transmembrane</keyword>
<sequence>MSENARIPLKPKDPAQLAKANKRLALGVAALGLIGGGLMLRLGFWTYDLRERVLDRNDRRIAAENNWDHDRHPIRGVTKAQDQQQKT</sequence>
<dbReference type="InParanoid" id="A0A2P6NE58"/>
<feature type="region of interest" description="Disordered" evidence="1">
    <location>
        <begin position="63"/>
        <end position="87"/>
    </location>
</feature>